<name>A0A8H6YA96_9AGAR</name>
<dbReference type="Proteomes" id="UP000620124">
    <property type="component" value="Unassembled WGS sequence"/>
</dbReference>
<dbReference type="AlphaFoldDB" id="A0A8H6YA96"/>
<accession>A0A8H6YA96</accession>
<sequence>MQRSSIRKIRAGDSGGGESGGGESSGGESSGGESSGGESSGGESSGGESSGGGESEGGGSGGERRKWNPSGQEGESSSISSGGTTKSITTYSEGGGKATSISSGLFAGRMEGGGTRDEIWGSRTYGSGYPGSFARGVDNKGFPLLLLADILGERDSIRFECIYGQPDNSSRPGGPMTAGVFLSNSTGTTFRVVADNDTVTDLISVVGTNCSQFLSGFNSSAPPISFNETEEKPEQVVQYYRASSAALTLDGYNNTAVFAPENSTSDTSLPGGIDTNLLNCLNATIGAAVPLVDGATTLYSPTMGVLALTLLLRAVLL</sequence>
<dbReference type="EMBL" id="JACAZI010000007">
    <property type="protein sequence ID" value="KAF7356063.1"/>
    <property type="molecule type" value="Genomic_DNA"/>
</dbReference>
<keyword evidence="3" id="KW-1185">Reference proteome</keyword>
<feature type="compositionally biased region" description="Gly residues" evidence="1">
    <location>
        <begin position="13"/>
        <end position="61"/>
    </location>
</feature>
<organism evidence="2 3">
    <name type="scientific">Mycena venus</name>
    <dbReference type="NCBI Taxonomy" id="2733690"/>
    <lineage>
        <taxon>Eukaryota</taxon>
        <taxon>Fungi</taxon>
        <taxon>Dikarya</taxon>
        <taxon>Basidiomycota</taxon>
        <taxon>Agaricomycotina</taxon>
        <taxon>Agaricomycetes</taxon>
        <taxon>Agaricomycetidae</taxon>
        <taxon>Agaricales</taxon>
        <taxon>Marasmiineae</taxon>
        <taxon>Mycenaceae</taxon>
        <taxon>Mycena</taxon>
    </lineage>
</organism>
<reference evidence="2" key="1">
    <citation type="submission" date="2020-05" db="EMBL/GenBank/DDBJ databases">
        <title>Mycena genomes resolve the evolution of fungal bioluminescence.</title>
        <authorList>
            <person name="Tsai I.J."/>
        </authorList>
    </citation>
    <scope>NUCLEOTIDE SEQUENCE</scope>
    <source>
        <strain evidence="2">CCC161011</strain>
    </source>
</reference>
<feature type="compositionally biased region" description="Low complexity" evidence="1">
    <location>
        <begin position="70"/>
        <end position="92"/>
    </location>
</feature>
<protein>
    <submittedName>
        <fullName evidence="2">Uncharacterized protein</fullName>
    </submittedName>
</protein>
<proteinExistence type="predicted"/>
<dbReference type="OrthoDB" id="3365917at2759"/>
<evidence type="ECO:0000256" key="1">
    <source>
        <dbReference type="SAM" id="MobiDB-lite"/>
    </source>
</evidence>
<evidence type="ECO:0000313" key="2">
    <source>
        <dbReference type="EMBL" id="KAF7356063.1"/>
    </source>
</evidence>
<feature type="region of interest" description="Disordered" evidence="1">
    <location>
        <begin position="1"/>
        <end position="110"/>
    </location>
</feature>
<evidence type="ECO:0000313" key="3">
    <source>
        <dbReference type="Proteomes" id="UP000620124"/>
    </source>
</evidence>
<gene>
    <name evidence="2" type="ORF">MVEN_00936100</name>
</gene>
<comment type="caution">
    <text evidence="2">The sequence shown here is derived from an EMBL/GenBank/DDBJ whole genome shotgun (WGS) entry which is preliminary data.</text>
</comment>